<protein>
    <submittedName>
        <fullName evidence="4">H-type small acid-soluble spore protein</fullName>
    </submittedName>
</protein>
<proteinExistence type="inferred from homology"/>
<dbReference type="InterPro" id="IPR012610">
    <property type="entry name" value="SASP_SspH"/>
</dbReference>
<comment type="subcellular location">
    <subcellularLocation>
        <location evidence="1">Spore core</location>
    </subcellularLocation>
</comment>
<gene>
    <name evidence="4" type="ORF">O9H85_25335</name>
</gene>
<dbReference type="Proteomes" id="UP001527882">
    <property type="component" value="Unassembled WGS sequence"/>
</dbReference>
<accession>A0ABT4QFL5</accession>
<sequence length="60" mass="6678">MKAHRAQEIIQSQDKIEVKLNGVPVWIDSIDASQQTAKVHAEGQPGDTRVVALEELQELQ</sequence>
<name>A0ABT4QFL5_9BACL</name>
<evidence type="ECO:0000256" key="2">
    <source>
        <dbReference type="ARBA" id="ARBA00006573"/>
    </source>
</evidence>
<keyword evidence="3" id="KW-0749">Sporulation</keyword>
<keyword evidence="5" id="KW-1185">Reference proteome</keyword>
<evidence type="ECO:0000313" key="4">
    <source>
        <dbReference type="EMBL" id="MCZ8515673.1"/>
    </source>
</evidence>
<evidence type="ECO:0000256" key="1">
    <source>
        <dbReference type="ARBA" id="ARBA00004288"/>
    </source>
</evidence>
<dbReference type="Pfam" id="PF08141">
    <property type="entry name" value="SspH"/>
    <property type="match status" value="1"/>
</dbReference>
<evidence type="ECO:0000256" key="3">
    <source>
        <dbReference type="ARBA" id="ARBA00022969"/>
    </source>
</evidence>
<comment type="caution">
    <text evidence="4">The sequence shown here is derived from an EMBL/GenBank/DDBJ whole genome shotgun (WGS) entry which is preliminary data.</text>
</comment>
<comment type="similarity">
    <text evidence="2">Belongs to the SspH family.</text>
</comment>
<organism evidence="4 5">
    <name type="scientific">Paenibacillus gyeongsangnamensis</name>
    <dbReference type="NCBI Taxonomy" id="3388067"/>
    <lineage>
        <taxon>Bacteria</taxon>
        <taxon>Bacillati</taxon>
        <taxon>Bacillota</taxon>
        <taxon>Bacilli</taxon>
        <taxon>Bacillales</taxon>
        <taxon>Paenibacillaceae</taxon>
        <taxon>Paenibacillus</taxon>
    </lineage>
</organism>
<dbReference type="RefSeq" id="WP_269884208.1">
    <property type="nucleotide sequence ID" value="NZ_JAQAGZ010000019.1"/>
</dbReference>
<reference evidence="4 5" key="1">
    <citation type="submission" date="2022-12" db="EMBL/GenBank/DDBJ databases">
        <title>Draft genome sequence of Paenibacillus sp. dW9.</title>
        <authorList>
            <person name="Choi E.-W."/>
            <person name="Kim D.-U."/>
        </authorList>
    </citation>
    <scope>NUCLEOTIDE SEQUENCE [LARGE SCALE GENOMIC DNA]</scope>
    <source>
        <strain evidence="5">dW9</strain>
    </source>
</reference>
<dbReference type="HAMAP" id="MF_00667">
    <property type="entry name" value="SspH"/>
    <property type="match status" value="1"/>
</dbReference>
<evidence type="ECO:0000313" key="5">
    <source>
        <dbReference type="Proteomes" id="UP001527882"/>
    </source>
</evidence>
<dbReference type="NCBIfam" id="TIGR02861">
    <property type="entry name" value="SASP_H"/>
    <property type="match status" value="1"/>
</dbReference>
<dbReference type="EMBL" id="JAQAGZ010000019">
    <property type="protein sequence ID" value="MCZ8515673.1"/>
    <property type="molecule type" value="Genomic_DNA"/>
</dbReference>